<dbReference type="EMBL" id="KI631415">
    <property type="protein sequence ID" value="EYU28262.1"/>
    <property type="molecule type" value="Genomic_DNA"/>
</dbReference>
<proteinExistence type="predicted"/>
<feature type="non-terminal residue" evidence="1">
    <location>
        <position position="1"/>
    </location>
</feature>
<organism evidence="1 2">
    <name type="scientific">Erythranthe guttata</name>
    <name type="common">Yellow monkey flower</name>
    <name type="synonym">Mimulus guttatus</name>
    <dbReference type="NCBI Taxonomy" id="4155"/>
    <lineage>
        <taxon>Eukaryota</taxon>
        <taxon>Viridiplantae</taxon>
        <taxon>Streptophyta</taxon>
        <taxon>Embryophyta</taxon>
        <taxon>Tracheophyta</taxon>
        <taxon>Spermatophyta</taxon>
        <taxon>Magnoliopsida</taxon>
        <taxon>eudicotyledons</taxon>
        <taxon>Gunneridae</taxon>
        <taxon>Pentapetalae</taxon>
        <taxon>asterids</taxon>
        <taxon>lamiids</taxon>
        <taxon>Lamiales</taxon>
        <taxon>Phrymaceae</taxon>
        <taxon>Erythranthe</taxon>
    </lineage>
</organism>
<protein>
    <submittedName>
        <fullName evidence="1">Uncharacterized protein</fullName>
    </submittedName>
</protein>
<evidence type="ECO:0000313" key="2">
    <source>
        <dbReference type="Proteomes" id="UP000030748"/>
    </source>
</evidence>
<accession>A0A022QHT1</accession>
<sequence>SGRCISARFFRFSVRFFGFSVFMLTPRGEEWVLGDCIQLVVPYSSFKLTAVVSIRSPTCR</sequence>
<dbReference type="Proteomes" id="UP000030748">
    <property type="component" value="Unassembled WGS sequence"/>
</dbReference>
<evidence type="ECO:0000313" key="1">
    <source>
        <dbReference type="EMBL" id="EYU28262.1"/>
    </source>
</evidence>
<name>A0A022QHT1_ERYGU</name>
<reference evidence="1 2" key="1">
    <citation type="journal article" date="2013" name="Proc. Natl. Acad. Sci. U.S.A.">
        <title>Fine-scale variation in meiotic recombination in Mimulus inferred from population shotgun sequencing.</title>
        <authorList>
            <person name="Hellsten U."/>
            <person name="Wright K.M."/>
            <person name="Jenkins J."/>
            <person name="Shu S."/>
            <person name="Yuan Y."/>
            <person name="Wessler S.R."/>
            <person name="Schmutz J."/>
            <person name="Willis J.H."/>
            <person name="Rokhsar D.S."/>
        </authorList>
    </citation>
    <scope>NUCLEOTIDE SEQUENCE [LARGE SCALE GENOMIC DNA]</scope>
    <source>
        <strain evidence="2">cv. DUN x IM62</strain>
    </source>
</reference>
<gene>
    <name evidence="1" type="ORF">MIMGU_mgv11b0101881mg</name>
</gene>
<keyword evidence="2" id="KW-1185">Reference proteome</keyword>
<dbReference type="AlphaFoldDB" id="A0A022QHT1"/>